<proteinExistence type="predicted"/>
<organism evidence="2 3">
    <name type="scientific">Methylocystis rosea</name>
    <dbReference type="NCBI Taxonomy" id="173366"/>
    <lineage>
        <taxon>Bacteria</taxon>
        <taxon>Pseudomonadati</taxon>
        <taxon>Pseudomonadota</taxon>
        <taxon>Alphaproteobacteria</taxon>
        <taxon>Hyphomicrobiales</taxon>
        <taxon>Methylocystaceae</taxon>
        <taxon>Methylocystis</taxon>
    </lineage>
</organism>
<evidence type="ECO:0000256" key="1">
    <source>
        <dbReference type="SAM" id="MobiDB-lite"/>
    </source>
</evidence>
<dbReference type="AlphaFoldDB" id="A0A3G8M9G7"/>
<reference evidence="2 3" key="1">
    <citation type="submission" date="2018-11" db="EMBL/GenBank/DDBJ databases">
        <title>Genome squencing of methanotrophic bacteria isolated from alkaline groundwater in Korea.</title>
        <authorList>
            <person name="Nguyen L.N."/>
        </authorList>
    </citation>
    <scope>NUCLEOTIDE SEQUENCE [LARGE SCALE GENOMIC DNA]</scope>
    <source>
        <strain evidence="2 3">GW6</strain>
    </source>
</reference>
<gene>
    <name evidence="2" type="ORF">EHO51_16120</name>
</gene>
<evidence type="ECO:0000313" key="2">
    <source>
        <dbReference type="EMBL" id="AZG78134.1"/>
    </source>
</evidence>
<protein>
    <submittedName>
        <fullName evidence="2">Uncharacterized protein</fullName>
    </submittedName>
</protein>
<dbReference type="RefSeq" id="WP_124739725.1">
    <property type="nucleotide sequence ID" value="NZ_CP034086.1"/>
</dbReference>
<evidence type="ECO:0000313" key="3">
    <source>
        <dbReference type="Proteomes" id="UP000273982"/>
    </source>
</evidence>
<sequence>MREPHLSADIGAVAEMMRHCALEGRDMTPEGCSFVAGALDQLAFEARTLEAGYEREERWRKAADARVEALTTPDHVAKARREIAISDGRRAGNIVDLRPYLDREWPQDASGRSGPERASENSAAVASDGGNGDAA</sequence>
<dbReference type="KEGG" id="mros:EHO51_16120"/>
<dbReference type="EMBL" id="CP034086">
    <property type="protein sequence ID" value="AZG78134.1"/>
    <property type="molecule type" value="Genomic_DNA"/>
</dbReference>
<feature type="region of interest" description="Disordered" evidence="1">
    <location>
        <begin position="102"/>
        <end position="135"/>
    </location>
</feature>
<dbReference type="Proteomes" id="UP000273982">
    <property type="component" value="Chromosome"/>
</dbReference>
<name>A0A3G8M9G7_9HYPH</name>
<accession>A0A3G8M9G7</accession>